<evidence type="ECO:0000256" key="4">
    <source>
        <dbReference type="ARBA" id="ARBA00048391"/>
    </source>
</evidence>
<dbReference type="Proteomes" id="UP000012488">
    <property type="component" value="Chromosome"/>
</dbReference>
<dbReference type="SUPFAM" id="SSF53335">
    <property type="entry name" value="S-adenosyl-L-methionine-dependent methyltransferases"/>
    <property type="match status" value="1"/>
</dbReference>
<dbReference type="InterPro" id="IPR040758">
    <property type="entry name" value="PrmC_N"/>
</dbReference>
<dbReference type="AlphaFoldDB" id="A0A6B9FKQ9"/>
<protein>
    <recommendedName>
        <fullName evidence="5">Release factor glutamine methyltransferase</fullName>
        <shortName evidence="5">RF MTase</shortName>
        <ecNumber evidence="5">2.1.1.297</ecNumber>
    </recommendedName>
    <alternativeName>
        <fullName evidence="5">N5-glutamine methyltransferase PrmC</fullName>
    </alternativeName>
    <alternativeName>
        <fullName evidence="5">Protein-(glutamine-N5) MTase PrmC</fullName>
    </alternativeName>
    <alternativeName>
        <fullName evidence="5">Protein-glutamine N-methyltransferase PrmC</fullName>
    </alternativeName>
</protein>
<dbReference type="InterPro" id="IPR029063">
    <property type="entry name" value="SAM-dependent_MTases_sf"/>
</dbReference>
<dbReference type="InterPro" id="IPR007848">
    <property type="entry name" value="Small_mtfrase_dom"/>
</dbReference>
<dbReference type="KEGG" id="mmes:MMSR116_07245"/>
<sequence>MSGSCQGLSRRAALRWSAARLRDGGLREVDGDARFLLLGVLGLETRDLLVDGDTRLAGHEAAALDAALARRLGGEPVARILGAWEFWGLPFRLCPETLVPRPDTEILVEAALAAVPDRDAPLRCLDLGTGSGCILTALLHERPAATGFGVDRSVAALRIARANALANGVGRRAAFLAGDWCEALRGTFDLVVSNPPYIARAVIPTLDREVQIHDPLGALDGGEDGLDAYRRILDGVRSGALLARSGTLAVEIGFDQADAVRELALAAGFTDRGLRRDLAGHDRVLSFGLADGLSTGHRDA</sequence>
<keyword evidence="2 5" id="KW-0808">Transferase</keyword>
<keyword evidence="1 5" id="KW-0489">Methyltransferase</keyword>
<dbReference type="NCBIfam" id="TIGR03534">
    <property type="entry name" value="RF_mod_PrmC"/>
    <property type="match status" value="1"/>
</dbReference>
<gene>
    <name evidence="5 8" type="primary">prmC</name>
    <name evidence="8" type="ORF">MMSR116_07245</name>
</gene>
<feature type="binding site" evidence="5">
    <location>
        <position position="194"/>
    </location>
    <ligand>
        <name>S-adenosyl-L-methionine</name>
        <dbReference type="ChEBI" id="CHEBI:59789"/>
    </ligand>
</feature>
<feature type="binding site" evidence="5">
    <location>
        <begin position="128"/>
        <end position="132"/>
    </location>
    <ligand>
        <name>S-adenosyl-L-methionine</name>
        <dbReference type="ChEBI" id="CHEBI:59789"/>
    </ligand>
</feature>
<dbReference type="Pfam" id="PF05175">
    <property type="entry name" value="MTS"/>
    <property type="match status" value="1"/>
</dbReference>
<evidence type="ECO:0000313" key="9">
    <source>
        <dbReference type="Proteomes" id="UP000012488"/>
    </source>
</evidence>
<evidence type="ECO:0000259" key="6">
    <source>
        <dbReference type="Pfam" id="PF05175"/>
    </source>
</evidence>
<accession>A0A6B9FKQ9</accession>
<evidence type="ECO:0000256" key="1">
    <source>
        <dbReference type="ARBA" id="ARBA00022603"/>
    </source>
</evidence>
<dbReference type="EMBL" id="CP043538">
    <property type="protein sequence ID" value="QGY01715.1"/>
    <property type="molecule type" value="Genomic_DNA"/>
</dbReference>
<organism evidence="8 9">
    <name type="scientific">Methylobacterium mesophilicum SR1.6/6</name>
    <dbReference type="NCBI Taxonomy" id="908290"/>
    <lineage>
        <taxon>Bacteria</taxon>
        <taxon>Pseudomonadati</taxon>
        <taxon>Pseudomonadota</taxon>
        <taxon>Alphaproteobacteria</taxon>
        <taxon>Hyphomicrobiales</taxon>
        <taxon>Methylobacteriaceae</taxon>
        <taxon>Methylobacterium</taxon>
    </lineage>
</organism>
<proteinExistence type="inferred from homology"/>
<dbReference type="Gene3D" id="3.40.50.150">
    <property type="entry name" value="Vaccinia Virus protein VP39"/>
    <property type="match status" value="1"/>
</dbReference>
<dbReference type="PANTHER" id="PTHR18895">
    <property type="entry name" value="HEMK METHYLTRANSFERASE"/>
    <property type="match status" value="1"/>
</dbReference>
<dbReference type="GO" id="GO:0032259">
    <property type="term" value="P:methylation"/>
    <property type="evidence" value="ECO:0007669"/>
    <property type="project" value="UniProtKB-KW"/>
</dbReference>
<dbReference type="GO" id="GO:0102559">
    <property type="term" value="F:peptide chain release factor N(5)-glutamine methyltransferase activity"/>
    <property type="evidence" value="ECO:0007669"/>
    <property type="project" value="UniProtKB-EC"/>
</dbReference>
<dbReference type="HAMAP" id="MF_02126">
    <property type="entry name" value="RF_methyltr_PrmC"/>
    <property type="match status" value="1"/>
</dbReference>
<dbReference type="InterPro" id="IPR050320">
    <property type="entry name" value="N5-glutamine_MTase"/>
</dbReference>
<dbReference type="Pfam" id="PF17827">
    <property type="entry name" value="PrmC_N"/>
    <property type="match status" value="1"/>
</dbReference>
<dbReference type="EC" id="2.1.1.297" evidence="5"/>
<feature type="domain" description="Methyltransferase small" evidence="6">
    <location>
        <begin position="121"/>
        <end position="199"/>
    </location>
</feature>
<dbReference type="InterPro" id="IPR019874">
    <property type="entry name" value="RF_methyltr_PrmC"/>
</dbReference>
<dbReference type="RefSeq" id="WP_010683482.1">
    <property type="nucleotide sequence ID" value="NZ_CP043538.1"/>
</dbReference>
<dbReference type="PANTHER" id="PTHR18895:SF74">
    <property type="entry name" value="MTRF1L RELEASE FACTOR GLUTAMINE METHYLTRANSFERASE"/>
    <property type="match status" value="1"/>
</dbReference>
<dbReference type="PROSITE" id="PS00092">
    <property type="entry name" value="N6_MTASE"/>
    <property type="match status" value="1"/>
</dbReference>
<dbReference type="Gene3D" id="1.10.8.10">
    <property type="entry name" value="DNA helicase RuvA subunit, C-terminal domain"/>
    <property type="match status" value="1"/>
</dbReference>
<feature type="binding site" evidence="5">
    <location>
        <position position="180"/>
    </location>
    <ligand>
        <name>S-adenosyl-L-methionine</name>
        <dbReference type="ChEBI" id="CHEBI:59789"/>
    </ligand>
</feature>
<comment type="similarity">
    <text evidence="5">Belongs to the protein N5-glutamine methyltransferase family. PrmC subfamily.</text>
</comment>
<dbReference type="OrthoDB" id="9800643at2"/>
<evidence type="ECO:0000256" key="5">
    <source>
        <dbReference type="HAMAP-Rule" id="MF_02126"/>
    </source>
</evidence>
<reference evidence="8 9" key="1">
    <citation type="journal article" date="2012" name="Genet. Mol. Biol.">
        <title>Analysis of 16S rRNA and mxaF genes revealing insights into Methylobacterium niche-specific plant association.</title>
        <authorList>
            <person name="Dourado M.N."/>
            <person name="Andreote F.D."/>
            <person name="Dini-Andreote F."/>
            <person name="Conti R."/>
            <person name="Araujo J.M."/>
            <person name="Araujo W.L."/>
        </authorList>
    </citation>
    <scope>NUCLEOTIDE SEQUENCE [LARGE SCALE GENOMIC DNA]</scope>
    <source>
        <strain evidence="8 9">SR1.6/6</strain>
    </source>
</reference>
<comment type="function">
    <text evidence="5">Methylates the class 1 translation termination release factors RF1/PrfA and RF2/PrfB on the glutamine residue of the universally conserved GGQ motif.</text>
</comment>
<dbReference type="InterPro" id="IPR004556">
    <property type="entry name" value="HemK-like"/>
</dbReference>
<feature type="binding site" evidence="5">
    <location>
        <begin position="194"/>
        <end position="197"/>
    </location>
    <ligand>
        <name>substrate</name>
    </ligand>
</feature>
<name>A0A6B9FKQ9_9HYPH</name>
<feature type="domain" description="Release factor glutamine methyltransferase N-terminal" evidence="7">
    <location>
        <begin position="13"/>
        <end position="82"/>
    </location>
</feature>
<evidence type="ECO:0000256" key="2">
    <source>
        <dbReference type="ARBA" id="ARBA00022679"/>
    </source>
</evidence>
<reference evidence="8 9" key="2">
    <citation type="journal article" date="2013" name="Genome Announc.">
        <title>Draft Genome Sequence of Methylobacterium mesophilicum Strain SR1.6/6, Isolated from Citrus sinensis.</title>
        <authorList>
            <person name="Marinho Almeida D."/>
            <person name="Dini-Andreote F."/>
            <person name="Camargo Neves A.A."/>
            <person name="Juca Ramos R.T."/>
            <person name="Andreote F.D."/>
            <person name="Carneiro A.R."/>
            <person name="Oliveira de Souza Lima A."/>
            <person name="Caracciolo Gomes de Sa P.H."/>
            <person name="Ribeiro Barbosa M.S."/>
            <person name="Araujo W.L."/>
            <person name="Silva A."/>
        </authorList>
    </citation>
    <scope>NUCLEOTIDE SEQUENCE [LARGE SCALE GENOMIC DNA]</scope>
    <source>
        <strain evidence="8 9">SR1.6/6</strain>
    </source>
</reference>
<comment type="catalytic activity">
    <reaction evidence="4 5">
        <text>L-glutaminyl-[peptide chain release factor] + S-adenosyl-L-methionine = N(5)-methyl-L-glutaminyl-[peptide chain release factor] + S-adenosyl-L-homocysteine + H(+)</text>
        <dbReference type="Rhea" id="RHEA:42896"/>
        <dbReference type="Rhea" id="RHEA-COMP:10271"/>
        <dbReference type="Rhea" id="RHEA-COMP:10272"/>
        <dbReference type="ChEBI" id="CHEBI:15378"/>
        <dbReference type="ChEBI" id="CHEBI:30011"/>
        <dbReference type="ChEBI" id="CHEBI:57856"/>
        <dbReference type="ChEBI" id="CHEBI:59789"/>
        <dbReference type="ChEBI" id="CHEBI:61891"/>
        <dbReference type="EC" id="2.1.1.297"/>
    </reaction>
</comment>
<evidence type="ECO:0000256" key="3">
    <source>
        <dbReference type="ARBA" id="ARBA00022691"/>
    </source>
</evidence>
<evidence type="ECO:0000313" key="8">
    <source>
        <dbReference type="EMBL" id="QGY01715.1"/>
    </source>
</evidence>
<feature type="binding site" evidence="5">
    <location>
        <position position="151"/>
    </location>
    <ligand>
        <name>S-adenosyl-L-methionine</name>
        <dbReference type="ChEBI" id="CHEBI:59789"/>
    </ligand>
</feature>
<dbReference type="NCBIfam" id="TIGR00536">
    <property type="entry name" value="hemK_fam"/>
    <property type="match status" value="1"/>
</dbReference>
<dbReference type="GO" id="GO:0003676">
    <property type="term" value="F:nucleic acid binding"/>
    <property type="evidence" value="ECO:0007669"/>
    <property type="project" value="InterPro"/>
</dbReference>
<keyword evidence="3 5" id="KW-0949">S-adenosyl-L-methionine</keyword>
<dbReference type="CDD" id="cd02440">
    <property type="entry name" value="AdoMet_MTases"/>
    <property type="match status" value="1"/>
</dbReference>
<evidence type="ECO:0000259" key="7">
    <source>
        <dbReference type="Pfam" id="PF17827"/>
    </source>
</evidence>
<dbReference type="InterPro" id="IPR002052">
    <property type="entry name" value="DNA_methylase_N6_adenine_CS"/>
</dbReference>